<gene>
    <name evidence="2" type="ORF">FHETE_8449</name>
</gene>
<dbReference type="AlphaFoldDB" id="A0A8H5T334"/>
<protein>
    <submittedName>
        <fullName evidence="2">Transaldolase</fullName>
    </submittedName>
</protein>
<dbReference type="GO" id="GO:0005975">
    <property type="term" value="P:carbohydrate metabolic process"/>
    <property type="evidence" value="ECO:0007669"/>
    <property type="project" value="InterPro"/>
</dbReference>
<dbReference type="OrthoDB" id="1711136at2759"/>
<name>A0A8H5T334_FUSHE</name>
<evidence type="ECO:0000313" key="3">
    <source>
        <dbReference type="Proteomes" id="UP000567885"/>
    </source>
</evidence>
<evidence type="ECO:0000313" key="2">
    <source>
        <dbReference type="EMBL" id="KAF5661387.1"/>
    </source>
</evidence>
<organism evidence="2 3">
    <name type="scientific">Fusarium heterosporum</name>
    <dbReference type="NCBI Taxonomy" id="42747"/>
    <lineage>
        <taxon>Eukaryota</taxon>
        <taxon>Fungi</taxon>
        <taxon>Dikarya</taxon>
        <taxon>Ascomycota</taxon>
        <taxon>Pezizomycotina</taxon>
        <taxon>Sordariomycetes</taxon>
        <taxon>Hypocreomycetidae</taxon>
        <taxon>Hypocreales</taxon>
        <taxon>Nectriaceae</taxon>
        <taxon>Fusarium</taxon>
        <taxon>Fusarium heterosporum species complex</taxon>
    </lineage>
</organism>
<proteinExistence type="predicted"/>
<comment type="caution">
    <text evidence="2">The sequence shown here is derived from an EMBL/GenBank/DDBJ whole genome shotgun (WGS) entry which is preliminary data.</text>
</comment>
<dbReference type="PANTHER" id="PTHR10683">
    <property type="entry name" value="TRANSALDOLASE"/>
    <property type="match status" value="1"/>
</dbReference>
<dbReference type="GO" id="GO:0004801">
    <property type="term" value="F:transaldolase activity"/>
    <property type="evidence" value="ECO:0007669"/>
    <property type="project" value="TreeGrafter"/>
</dbReference>
<dbReference type="PANTHER" id="PTHR10683:SF39">
    <property type="entry name" value="TRANSALDOLASE"/>
    <property type="match status" value="1"/>
</dbReference>
<dbReference type="InterPro" id="IPR001585">
    <property type="entry name" value="TAL/FSA"/>
</dbReference>
<dbReference type="GO" id="GO:0009052">
    <property type="term" value="P:pentose-phosphate shunt, non-oxidative branch"/>
    <property type="evidence" value="ECO:0007669"/>
    <property type="project" value="TreeGrafter"/>
</dbReference>
<sequence length="372" mass="41420">MVNISWLDKLQEQGMFTYIVCFTITVLTINLEVKIDIDCMDPEEAQRFLPFKPYDQTSNQRLVYEQMISPENHELFLKTVEEVADGHRRMQSALLCAKNINNIKGRVLLQTSASHAYNTAKIVAQARSYVREFEKVGISKDRICIKIPSTGPALNASPILLKEGIRTLGTSIFSVVQAIAASQAETLAISPYLNFPWYHTERTLWPDVEDPAVEHPMSHRLVQIQLIYKALGQETGKTQPLLKPASFISAREVMAMAEIGCDHVTVPEDILLQLSLLDAQADPPPGNDALKHTGVPSQRVTHVAKTDPLAASWDGNLPSTDIDYLVDNGAALTKAIEADPVTKRGLFEALEAFKANELQSRTAIEEILKRFQ</sequence>
<dbReference type="Pfam" id="PF00923">
    <property type="entry name" value="TAL_FSA"/>
    <property type="match status" value="1"/>
</dbReference>
<dbReference type="SUPFAM" id="SSF51569">
    <property type="entry name" value="Aldolase"/>
    <property type="match status" value="1"/>
</dbReference>
<dbReference type="Gene3D" id="3.20.20.70">
    <property type="entry name" value="Aldolase class I"/>
    <property type="match status" value="1"/>
</dbReference>
<reference evidence="2 3" key="1">
    <citation type="submission" date="2020-05" db="EMBL/GenBank/DDBJ databases">
        <title>Identification and distribution of gene clusters putatively required for synthesis of sphingolipid metabolism inhibitors in phylogenetically diverse species of the filamentous fungus Fusarium.</title>
        <authorList>
            <person name="Kim H.-S."/>
            <person name="Busman M."/>
            <person name="Brown D.W."/>
            <person name="Divon H."/>
            <person name="Uhlig S."/>
            <person name="Proctor R.H."/>
        </authorList>
    </citation>
    <scope>NUCLEOTIDE SEQUENCE [LARGE SCALE GENOMIC DNA]</scope>
    <source>
        <strain evidence="2 3">NRRL 20693</strain>
    </source>
</reference>
<accession>A0A8H5T334</accession>
<evidence type="ECO:0000256" key="1">
    <source>
        <dbReference type="ARBA" id="ARBA00023270"/>
    </source>
</evidence>
<keyword evidence="3" id="KW-1185">Reference proteome</keyword>
<dbReference type="Proteomes" id="UP000567885">
    <property type="component" value="Unassembled WGS sequence"/>
</dbReference>
<dbReference type="EMBL" id="JAAGWQ010000180">
    <property type="protein sequence ID" value="KAF5661387.1"/>
    <property type="molecule type" value="Genomic_DNA"/>
</dbReference>
<dbReference type="InterPro" id="IPR013785">
    <property type="entry name" value="Aldolase_TIM"/>
</dbReference>
<keyword evidence="1" id="KW-0704">Schiff base</keyword>